<dbReference type="AlphaFoldDB" id="A0A4P7UIY3"/>
<feature type="signal peptide" evidence="1">
    <location>
        <begin position="1"/>
        <end position="20"/>
    </location>
</feature>
<protein>
    <recommendedName>
        <fullName evidence="4">PsbP C-terminal domain-containing protein</fullName>
    </recommendedName>
</protein>
<sequence>MFKKFAVLLFFMLLAAPVLADEVSTKYISVDLPDNWKAVMPPTENQGVTTVIFSNAAGNSTVNFVTGPNGGADLKTVAETFATQFKSPKPPVEKNGQYTFAFTQQQTPGQSWVAATGDFFMVTTITGDRKLGLAFIKRYVKSTEFANLLPK</sequence>
<dbReference type="RefSeq" id="WP_136400175.1">
    <property type="nucleotide sequence ID" value="NZ_CP036295.1"/>
</dbReference>
<organism evidence="2 3">
    <name type="scientific">Desulfovibrio desulfuricans</name>
    <dbReference type="NCBI Taxonomy" id="876"/>
    <lineage>
        <taxon>Bacteria</taxon>
        <taxon>Pseudomonadati</taxon>
        <taxon>Thermodesulfobacteriota</taxon>
        <taxon>Desulfovibrionia</taxon>
        <taxon>Desulfovibrionales</taxon>
        <taxon>Desulfovibrionaceae</taxon>
        <taxon>Desulfovibrio</taxon>
    </lineage>
</organism>
<accession>A0A4P7UIY3</accession>
<evidence type="ECO:0000313" key="3">
    <source>
        <dbReference type="Proteomes" id="UP000297065"/>
    </source>
</evidence>
<evidence type="ECO:0000256" key="1">
    <source>
        <dbReference type="SAM" id="SignalP"/>
    </source>
</evidence>
<dbReference type="Proteomes" id="UP000297065">
    <property type="component" value="Chromosome"/>
</dbReference>
<name>A0A4P7UIY3_DESDE</name>
<evidence type="ECO:0008006" key="4">
    <source>
        <dbReference type="Google" id="ProtNLM"/>
    </source>
</evidence>
<dbReference type="EMBL" id="CP036295">
    <property type="protein sequence ID" value="QCC86059.1"/>
    <property type="molecule type" value="Genomic_DNA"/>
</dbReference>
<gene>
    <name evidence="2" type="ORF">DDIC_09265</name>
</gene>
<reference evidence="2 3" key="1">
    <citation type="submission" date="2019-02" db="EMBL/GenBank/DDBJ databases">
        <title>Complete Genome Sequence of Desulfovibrio desulfuricans IC1, a Sulfonate Utilizing Anaerobe.</title>
        <authorList>
            <person name="Day L.A."/>
            <person name="De Leon K.B."/>
            <person name="Wall J.D."/>
        </authorList>
    </citation>
    <scope>NUCLEOTIDE SEQUENCE [LARGE SCALE GENOMIC DNA]</scope>
    <source>
        <strain evidence="2 3">IC1</strain>
    </source>
</reference>
<proteinExistence type="predicted"/>
<dbReference type="OrthoDB" id="5461117at2"/>
<keyword evidence="1" id="KW-0732">Signal</keyword>
<feature type="chain" id="PRO_5020971980" description="PsbP C-terminal domain-containing protein" evidence="1">
    <location>
        <begin position="21"/>
        <end position="151"/>
    </location>
</feature>
<evidence type="ECO:0000313" key="2">
    <source>
        <dbReference type="EMBL" id="QCC86059.1"/>
    </source>
</evidence>